<dbReference type="KEGG" id="bac:BamMC406_6704"/>
<accession>B1Z6M9</accession>
<evidence type="ECO:0000313" key="1">
    <source>
        <dbReference type="EMBL" id="ACB69106.1"/>
    </source>
</evidence>
<dbReference type="OrthoDB" id="9028651at2"/>
<dbReference type="Proteomes" id="UP000001680">
    <property type="component" value="Plasmid pBMC401"/>
</dbReference>
<keyword evidence="1" id="KW-0614">Plasmid</keyword>
<protein>
    <submittedName>
        <fullName evidence="1">Uncharacterized protein</fullName>
    </submittedName>
</protein>
<name>B1Z6M9_BURA4</name>
<evidence type="ECO:0000313" key="2">
    <source>
        <dbReference type="Proteomes" id="UP000001680"/>
    </source>
</evidence>
<reference evidence="2" key="1">
    <citation type="submission" date="2008-04" db="EMBL/GenBank/DDBJ databases">
        <title>Complete sequence of plasmid 1 of Burkholderia ambifaria MC40-6.</title>
        <authorList>
            <person name="Copeland A."/>
            <person name="Lucas S."/>
            <person name="Lapidus A."/>
            <person name="Glavina del Rio T."/>
            <person name="Dalin E."/>
            <person name="Tice H."/>
            <person name="Pitluck S."/>
            <person name="Chain P."/>
            <person name="Malfatti S."/>
            <person name="Shin M."/>
            <person name="Vergez L."/>
            <person name="Lang D."/>
            <person name="Schmutz J."/>
            <person name="Larimer F."/>
            <person name="Land M."/>
            <person name="Hauser L."/>
            <person name="Kyrpides N."/>
            <person name="Lykidis A."/>
            <person name="Ramette A."/>
            <person name="Konstantinidis K."/>
            <person name="Tiedje J."/>
            <person name="Richardson P."/>
        </authorList>
    </citation>
    <scope>NUCLEOTIDE SEQUENCE [LARGE SCALE GENOMIC DNA]</scope>
    <source>
        <strain evidence="2">MC40-6</strain>
        <plasmid evidence="2">pBMC401</plasmid>
    </source>
</reference>
<sequence length="301" mass="34377">MITINTEKQLVRVDDWASIIERAGFTDNLDPKQHELKAIIGRYAFKDKLRCGLAGCHTPHNRGYIVVTQSGLETNIGKDCGKKHFGVDFNDMSRQFERDVTEKENREALWSFHFRLDEVLQRIDSVRGGDRGADWVYKRSRPLLELNKGCPGEIVRRVIEMVKTGASIVTISREATKDEVNAEEARLGRGLPRPHYVDEPVGQITNLQVLYRENDLREILVLDLEEKCKELANLDIDAMTYQQLSDWVKWVGTVEEKLQRAQDVVTSGRRLLSVENLSCLSHLVSSGEDVRMFSDYLTTLA</sequence>
<dbReference type="RefSeq" id="WP_012367339.1">
    <property type="nucleotide sequence ID" value="NC_010553.1"/>
</dbReference>
<geneLocation type="plasmid" evidence="1 2">
    <name>pBMC401</name>
</geneLocation>
<dbReference type="EMBL" id="CP001028">
    <property type="protein sequence ID" value="ACB69106.1"/>
    <property type="molecule type" value="Genomic_DNA"/>
</dbReference>
<dbReference type="AlphaFoldDB" id="B1Z6M9"/>
<dbReference type="HOGENOM" id="CLU_080343_0_0_4"/>
<proteinExistence type="predicted"/>
<gene>
    <name evidence="1" type="ordered locus">BamMC406_6704</name>
</gene>
<organism evidence="1 2">
    <name type="scientific">Burkholderia ambifaria (strain MC40-6)</name>
    <dbReference type="NCBI Taxonomy" id="398577"/>
    <lineage>
        <taxon>Bacteria</taxon>
        <taxon>Pseudomonadati</taxon>
        <taxon>Pseudomonadota</taxon>
        <taxon>Betaproteobacteria</taxon>
        <taxon>Burkholderiales</taxon>
        <taxon>Burkholderiaceae</taxon>
        <taxon>Burkholderia</taxon>
        <taxon>Burkholderia cepacia complex</taxon>
    </lineage>
</organism>